<dbReference type="PANTHER" id="PTHR22750">
    <property type="entry name" value="G-PROTEIN COUPLED RECEPTOR"/>
    <property type="match status" value="1"/>
</dbReference>
<feature type="transmembrane region" description="Helical" evidence="7">
    <location>
        <begin position="69"/>
        <end position="89"/>
    </location>
</feature>
<evidence type="ECO:0000256" key="7">
    <source>
        <dbReference type="SAM" id="Phobius"/>
    </source>
</evidence>
<dbReference type="Proteomes" id="UP000694844">
    <property type="component" value="Chromosome 3"/>
</dbReference>
<evidence type="ECO:0000313" key="10">
    <source>
        <dbReference type="RefSeq" id="XP_022320583.1"/>
    </source>
</evidence>
<organism evidence="9 10">
    <name type="scientific">Crassostrea virginica</name>
    <name type="common">Eastern oyster</name>
    <dbReference type="NCBI Taxonomy" id="6565"/>
    <lineage>
        <taxon>Eukaryota</taxon>
        <taxon>Metazoa</taxon>
        <taxon>Spiralia</taxon>
        <taxon>Lophotrochozoa</taxon>
        <taxon>Mollusca</taxon>
        <taxon>Bivalvia</taxon>
        <taxon>Autobranchia</taxon>
        <taxon>Pteriomorphia</taxon>
        <taxon>Ostreida</taxon>
        <taxon>Ostreoidea</taxon>
        <taxon>Ostreidae</taxon>
        <taxon>Crassostrea</taxon>
    </lineage>
</organism>
<evidence type="ECO:0000256" key="6">
    <source>
        <dbReference type="RuleBase" id="RU000688"/>
    </source>
</evidence>
<accession>A0A8B8CXP6</accession>
<comment type="subcellular location">
    <subcellularLocation>
        <location evidence="1">Cell membrane</location>
        <topology evidence="1">Multi-pass membrane protein</topology>
    </subcellularLocation>
</comment>
<dbReference type="InterPro" id="IPR000276">
    <property type="entry name" value="GPCR_Rhodpsn"/>
</dbReference>
<dbReference type="KEGG" id="cvn:111122864"/>
<keyword evidence="6" id="KW-0675">Receptor</keyword>
<evidence type="ECO:0000313" key="9">
    <source>
        <dbReference type="Proteomes" id="UP000694844"/>
    </source>
</evidence>
<protein>
    <submittedName>
        <fullName evidence="10">Lysophosphatidic acid receptor 3-like isoform X1</fullName>
    </submittedName>
</protein>
<keyword evidence="3 6" id="KW-0812">Transmembrane</keyword>
<dbReference type="PRINTS" id="PR00237">
    <property type="entry name" value="GPCRRHODOPSN"/>
</dbReference>
<dbReference type="PROSITE" id="PS50262">
    <property type="entry name" value="G_PROTEIN_RECEP_F1_2"/>
    <property type="match status" value="1"/>
</dbReference>
<dbReference type="GeneID" id="111122864"/>
<dbReference type="RefSeq" id="XP_022320583.1">
    <property type="nucleotide sequence ID" value="XM_022464875.1"/>
</dbReference>
<evidence type="ECO:0000259" key="8">
    <source>
        <dbReference type="PROSITE" id="PS50262"/>
    </source>
</evidence>
<keyword evidence="6" id="KW-0807">Transducer</keyword>
<dbReference type="SUPFAM" id="SSF81321">
    <property type="entry name" value="Family A G protein-coupled receptor-like"/>
    <property type="match status" value="1"/>
</dbReference>
<keyword evidence="4 7" id="KW-1133">Transmembrane helix</keyword>
<dbReference type="CDD" id="cd00637">
    <property type="entry name" value="7tm_classA_rhodopsin-like"/>
    <property type="match status" value="1"/>
</dbReference>
<keyword evidence="2" id="KW-1003">Cell membrane</keyword>
<name>A0A8B8CXP6_CRAVI</name>
<evidence type="ECO:0000256" key="1">
    <source>
        <dbReference type="ARBA" id="ARBA00004651"/>
    </source>
</evidence>
<dbReference type="AlphaFoldDB" id="A0A8B8CXP6"/>
<keyword evidence="6" id="KW-0297">G-protein coupled receptor</keyword>
<keyword evidence="9" id="KW-1185">Reference proteome</keyword>
<feature type="transmembrane region" description="Helical" evidence="7">
    <location>
        <begin position="278"/>
        <end position="298"/>
    </location>
</feature>
<reference evidence="10" key="1">
    <citation type="submission" date="2025-08" db="UniProtKB">
        <authorList>
            <consortium name="RefSeq"/>
        </authorList>
    </citation>
    <scope>IDENTIFICATION</scope>
    <source>
        <tissue evidence="10">Whole sample</tissue>
    </source>
</reference>
<evidence type="ECO:0000256" key="4">
    <source>
        <dbReference type="ARBA" id="ARBA00022989"/>
    </source>
</evidence>
<proteinExistence type="inferred from homology"/>
<keyword evidence="5 7" id="KW-0472">Membrane</keyword>
<sequence>MFLFPDLTTAKITLVVNVSDATPTDKSQMSLSFVTIIPTLLTIFIIIGNSMVIGACYQFSKKNNFTFSFILALSLADIATGIGMAFNLFTRIQEHILLYKIPCILSFEVFFTMALISVNLLACTTFDRFLSICKHEKKKKWNTQKSVRVQICCSYLIGITIGALPFLGLNQWKQGMKCTFKDLYPQELYLLKAFSMFLGFGVSFVLYVFILQKAWRVHSGRHIEVLHTAALRQRNNFILAKLVGIITILNTICWLPYCSIILVFGITNESNTAGYLDFTFLLLGFTNSLINPIVYAWNRRDFRDLWKKWCRCRPQALNSSRNPHSVIFVQNTPSTQVGM</sequence>
<feature type="transmembrane region" description="Helical" evidence="7">
    <location>
        <begin position="242"/>
        <end position="266"/>
    </location>
</feature>
<dbReference type="GO" id="GO:0004930">
    <property type="term" value="F:G protein-coupled receptor activity"/>
    <property type="evidence" value="ECO:0007669"/>
    <property type="project" value="UniProtKB-KW"/>
</dbReference>
<feature type="domain" description="G-protein coupled receptors family 1 profile" evidence="8">
    <location>
        <begin position="48"/>
        <end position="295"/>
    </location>
</feature>
<dbReference type="OrthoDB" id="10011551at2759"/>
<dbReference type="Pfam" id="PF00001">
    <property type="entry name" value="7tm_1"/>
    <property type="match status" value="1"/>
</dbReference>
<dbReference type="PROSITE" id="PS00237">
    <property type="entry name" value="G_PROTEIN_RECEP_F1_1"/>
    <property type="match status" value="1"/>
</dbReference>
<feature type="transmembrane region" description="Helical" evidence="7">
    <location>
        <begin position="33"/>
        <end position="57"/>
    </location>
</feature>
<feature type="transmembrane region" description="Helical" evidence="7">
    <location>
        <begin position="109"/>
        <end position="130"/>
    </location>
</feature>
<dbReference type="InterPro" id="IPR017452">
    <property type="entry name" value="GPCR_Rhodpsn_7TM"/>
</dbReference>
<comment type="similarity">
    <text evidence="6">Belongs to the G-protein coupled receptor 1 family.</text>
</comment>
<evidence type="ECO:0000256" key="5">
    <source>
        <dbReference type="ARBA" id="ARBA00023136"/>
    </source>
</evidence>
<dbReference type="Gene3D" id="1.20.1070.10">
    <property type="entry name" value="Rhodopsin 7-helix transmembrane proteins"/>
    <property type="match status" value="1"/>
</dbReference>
<gene>
    <name evidence="10" type="primary">LOC111122864</name>
</gene>
<dbReference type="GO" id="GO:0005886">
    <property type="term" value="C:plasma membrane"/>
    <property type="evidence" value="ECO:0007669"/>
    <property type="project" value="UniProtKB-SubCell"/>
</dbReference>
<evidence type="ECO:0000256" key="3">
    <source>
        <dbReference type="ARBA" id="ARBA00022692"/>
    </source>
</evidence>
<feature type="transmembrane region" description="Helical" evidence="7">
    <location>
        <begin position="189"/>
        <end position="211"/>
    </location>
</feature>
<feature type="transmembrane region" description="Helical" evidence="7">
    <location>
        <begin position="151"/>
        <end position="169"/>
    </location>
</feature>
<evidence type="ECO:0000256" key="2">
    <source>
        <dbReference type="ARBA" id="ARBA00022475"/>
    </source>
</evidence>